<dbReference type="Proteomes" id="UP000639772">
    <property type="component" value="Chromosome 6"/>
</dbReference>
<evidence type="ECO:0000313" key="2">
    <source>
        <dbReference type="Proteomes" id="UP000639772"/>
    </source>
</evidence>
<comment type="caution">
    <text evidence="1">The sequence shown here is derived from an EMBL/GenBank/DDBJ whole genome shotgun (WGS) entry which is preliminary data.</text>
</comment>
<accession>A0A835UX46</accession>
<reference evidence="1 2" key="1">
    <citation type="journal article" date="2020" name="Nat. Food">
        <title>A phased Vanilla planifolia genome enables genetic improvement of flavour and production.</title>
        <authorList>
            <person name="Hasing T."/>
            <person name="Tang H."/>
            <person name="Brym M."/>
            <person name="Khazi F."/>
            <person name="Huang T."/>
            <person name="Chambers A.H."/>
        </authorList>
    </citation>
    <scope>NUCLEOTIDE SEQUENCE [LARGE SCALE GENOMIC DNA]</scope>
    <source>
        <tissue evidence="1">Leaf</tissue>
    </source>
</reference>
<organism evidence="1 2">
    <name type="scientific">Vanilla planifolia</name>
    <name type="common">Vanilla</name>
    <dbReference type="NCBI Taxonomy" id="51239"/>
    <lineage>
        <taxon>Eukaryota</taxon>
        <taxon>Viridiplantae</taxon>
        <taxon>Streptophyta</taxon>
        <taxon>Embryophyta</taxon>
        <taxon>Tracheophyta</taxon>
        <taxon>Spermatophyta</taxon>
        <taxon>Magnoliopsida</taxon>
        <taxon>Liliopsida</taxon>
        <taxon>Asparagales</taxon>
        <taxon>Orchidaceae</taxon>
        <taxon>Vanilloideae</taxon>
        <taxon>Vanilleae</taxon>
        <taxon>Vanilla</taxon>
    </lineage>
</organism>
<evidence type="ECO:0000313" key="1">
    <source>
        <dbReference type="EMBL" id="KAG0479139.1"/>
    </source>
</evidence>
<protein>
    <submittedName>
        <fullName evidence="1">Uncharacterized protein</fullName>
    </submittedName>
</protein>
<proteinExistence type="predicted"/>
<sequence length="74" mass="8354">MSLRIPRIDKVQHTKELYPFADYTGYLKDLDHTNKKGFSEPRNQSLSLAFGYPVKNGSLNSALFHDALSKALQA</sequence>
<gene>
    <name evidence="1" type="ORF">HPP92_013858</name>
</gene>
<dbReference type="EMBL" id="JADCNM010000006">
    <property type="protein sequence ID" value="KAG0479139.1"/>
    <property type="molecule type" value="Genomic_DNA"/>
</dbReference>
<name>A0A835UX46_VANPL</name>
<dbReference type="AlphaFoldDB" id="A0A835UX46"/>